<evidence type="ECO:0000313" key="6">
    <source>
        <dbReference type="Proteomes" id="UP000245884"/>
    </source>
</evidence>
<dbReference type="GeneID" id="37027624"/>
<dbReference type="PANTHER" id="PTHR15672">
    <property type="entry name" value="CAMP-REGULATED PHOSPHOPROTEIN 21 RELATED R3H DOMAIN CONTAINING PROTEIN"/>
    <property type="match status" value="1"/>
</dbReference>
<keyword evidence="1" id="KW-0597">Phosphoprotein</keyword>
<evidence type="ECO:0000259" key="4">
    <source>
        <dbReference type="PROSITE" id="PS51673"/>
    </source>
</evidence>
<feature type="region of interest" description="Disordered" evidence="2">
    <location>
        <begin position="452"/>
        <end position="513"/>
    </location>
</feature>
<feature type="region of interest" description="Disordered" evidence="2">
    <location>
        <begin position="204"/>
        <end position="261"/>
    </location>
</feature>
<reference evidence="5 6" key="1">
    <citation type="journal article" date="2018" name="Mol. Biol. Evol.">
        <title>Broad Genomic Sampling Reveals a Smut Pathogenic Ancestry of the Fungal Clade Ustilaginomycotina.</title>
        <authorList>
            <person name="Kijpornyongpan T."/>
            <person name="Mondo S.J."/>
            <person name="Barry K."/>
            <person name="Sandor L."/>
            <person name="Lee J."/>
            <person name="Lipzen A."/>
            <person name="Pangilinan J."/>
            <person name="LaButti K."/>
            <person name="Hainaut M."/>
            <person name="Henrissat B."/>
            <person name="Grigoriev I.V."/>
            <person name="Spatafora J.W."/>
            <person name="Aime M.C."/>
        </authorList>
    </citation>
    <scope>NUCLEOTIDE SEQUENCE [LARGE SCALE GENOMIC DNA]</scope>
    <source>
        <strain evidence="5 6">MCA 5214</strain>
    </source>
</reference>
<organism evidence="5 6">
    <name type="scientific">Jaminaea rosea</name>
    <dbReference type="NCBI Taxonomy" id="1569628"/>
    <lineage>
        <taxon>Eukaryota</taxon>
        <taxon>Fungi</taxon>
        <taxon>Dikarya</taxon>
        <taxon>Basidiomycota</taxon>
        <taxon>Ustilaginomycotina</taxon>
        <taxon>Exobasidiomycetes</taxon>
        <taxon>Microstromatales</taxon>
        <taxon>Microstromatales incertae sedis</taxon>
        <taxon>Jaminaea</taxon>
    </lineage>
</organism>
<feature type="compositionally biased region" description="Polar residues" evidence="2">
    <location>
        <begin position="782"/>
        <end position="794"/>
    </location>
</feature>
<dbReference type="PROSITE" id="PS51061">
    <property type="entry name" value="R3H"/>
    <property type="match status" value="1"/>
</dbReference>
<feature type="region of interest" description="Disordered" evidence="2">
    <location>
        <begin position="550"/>
        <end position="861"/>
    </location>
</feature>
<dbReference type="InterPro" id="IPR051937">
    <property type="entry name" value="R3H_domain_containing"/>
</dbReference>
<dbReference type="CDD" id="cd02642">
    <property type="entry name" value="R3H_encore_like"/>
    <property type="match status" value="1"/>
</dbReference>
<dbReference type="Gene3D" id="3.30.1370.50">
    <property type="entry name" value="R3H-like domain"/>
    <property type="match status" value="1"/>
</dbReference>
<feature type="compositionally biased region" description="Low complexity" evidence="2">
    <location>
        <begin position="828"/>
        <end position="841"/>
    </location>
</feature>
<evidence type="ECO:0008006" key="7">
    <source>
        <dbReference type="Google" id="ProtNLM"/>
    </source>
</evidence>
<evidence type="ECO:0000256" key="2">
    <source>
        <dbReference type="SAM" id="MobiDB-lite"/>
    </source>
</evidence>
<dbReference type="GO" id="GO:0003676">
    <property type="term" value="F:nucleic acid binding"/>
    <property type="evidence" value="ECO:0007669"/>
    <property type="project" value="UniProtKB-UniRule"/>
</dbReference>
<accession>A0A316USM0</accession>
<sequence length="861" mass="89012">MTLPAMVSSTSTSTSSSSSSPARGGKQDAALPSLEGGLESLNLASTSSPSLPPQNGNGIGNSDSDETLDETLIDALRSSRDRLFILRQEQDINDFVADTSRSEMLLPLMNSYQRLLVHRCADHFRLAHHIDLETKAVKLVRVPETRLPRRRMIQVFNSINNTLRPADISPFALLSTRPDTAASSSRASPLAAKATAAIPTVKEAPAATAPAATPAPPAGFRIMRRDPSLGSSSALAANAADSPSSSNSSAVGKKSRKDMTIEEREVAYREARERIFGAASENAETSAAGPANNKAQTPSSVTAASVSKPDVDPLDDPRSAVRPVGYEPYTTPGAPQQWATAPPGMSLEQQQQQAAWYHWWFQQQQLQQQQQLAAAQPYAYLSQQAMWPAVAPPPPFGYPPHLMPPPFYPWQYTTTAPSPTTAGPSYPTPASVSGSSALSAYNLDAFSPFPPTPSNLSSSGTGSVGLPSPAPSVVSSTSASASSRDGEGTRRATAWQRQQQQQHNGAYAGAGDGASLNVGAADYPMAHRGVPPPPPSAFMPPFAGAAPYDPLARSASSSPISSLSARSESGRGAAGSNGANGSARRNLASSSSGRLNVGERTLFDPRAGAASSSSSPAMSGSIGLAPHESGTVRASGRLRDVHATATAPTMRLGAMVPAGSASAAGASATASSSQPKPAPIMAGLPPRPDWVMPPSQQAIATQRASTSIAAPQRADVGEASSSSPLATPFDHQQQQSVCGVSTPRSTYSSAARPTTPSSFAAAVADMTQNTGATRRLRRHSAGSVNSASTTTNRSEGVGGGKSDIGIADGEDEEEVADADTDDGRSRSSDGSSSLGPSASASNVGGDDDEDYEDGDRTRGEI</sequence>
<dbReference type="Proteomes" id="UP000245884">
    <property type="component" value="Unassembled WGS sequence"/>
</dbReference>
<feature type="compositionally biased region" description="Basic and acidic residues" evidence="2">
    <location>
        <begin position="309"/>
        <end position="319"/>
    </location>
</feature>
<feature type="domain" description="R3H" evidence="3">
    <location>
        <begin position="82"/>
        <end position="145"/>
    </location>
</feature>
<proteinExistence type="predicted"/>
<feature type="compositionally biased region" description="Acidic residues" evidence="2">
    <location>
        <begin position="808"/>
        <end position="820"/>
    </location>
</feature>
<feature type="compositionally biased region" description="Low complexity" evidence="2">
    <location>
        <begin position="8"/>
        <end position="20"/>
    </location>
</feature>
<dbReference type="Pfam" id="PF01424">
    <property type="entry name" value="R3H"/>
    <property type="match status" value="1"/>
</dbReference>
<name>A0A316USM0_9BASI</name>
<gene>
    <name evidence="5" type="ORF">BDZ90DRAFT_231290</name>
</gene>
<dbReference type="Pfam" id="PF12752">
    <property type="entry name" value="SUZ"/>
    <property type="match status" value="1"/>
</dbReference>
<feature type="region of interest" description="Disordered" evidence="2">
    <location>
        <begin position="281"/>
        <end position="320"/>
    </location>
</feature>
<dbReference type="PROSITE" id="PS51673">
    <property type="entry name" value="SUZ"/>
    <property type="match status" value="1"/>
</dbReference>
<dbReference type="InterPro" id="IPR024771">
    <property type="entry name" value="SUZ"/>
</dbReference>
<feature type="compositionally biased region" description="Polar residues" evidence="2">
    <location>
        <begin position="293"/>
        <end position="305"/>
    </location>
</feature>
<keyword evidence="6" id="KW-1185">Reference proteome</keyword>
<protein>
    <recommendedName>
        <fullName evidence="7">SUZ domain-containing protein</fullName>
    </recommendedName>
</protein>
<feature type="compositionally biased region" description="Low complexity" evidence="2">
    <location>
        <begin position="228"/>
        <end position="252"/>
    </location>
</feature>
<feature type="region of interest" description="Disordered" evidence="2">
    <location>
        <begin position="1"/>
        <end position="66"/>
    </location>
</feature>
<dbReference type="STRING" id="1569628.A0A316USM0"/>
<dbReference type="SUPFAM" id="SSF82708">
    <property type="entry name" value="R3H domain"/>
    <property type="match status" value="1"/>
</dbReference>
<feature type="compositionally biased region" description="Polar residues" evidence="2">
    <location>
        <begin position="719"/>
        <end position="758"/>
    </location>
</feature>
<dbReference type="InterPro" id="IPR001374">
    <property type="entry name" value="R3H_dom"/>
</dbReference>
<dbReference type="OrthoDB" id="278430at2759"/>
<evidence type="ECO:0000259" key="3">
    <source>
        <dbReference type="PROSITE" id="PS51061"/>
    </source>
</evidence>
<dbReference type="RefSeq" id="XP_025362908.1">
    <property type="nucleotide sequence ID" value="XM_025505801.1"/>
</dbReference>
<feature type="compositionally biased region" description="Polar residues" evidence="2">
    <location>
        <begin position="42"/>
        <end position="62"/>
    </location>
</feature>
<evidence type="ECO:0000313" key="5">
    <source>
        <dbReference type="EMBL" id="PWN28296.1"/>
    </source>
</evidence>
<evidence type="ECO:0000256" key="1">
    <source>
        <dbReference type="ARBA" id="ARBA00022553"/>
    </source>
</evidence>
<dbReference type="AlphaFoldDB" id="A0A316USM0"/>
<feature type="domain" description="SUZ" evidence="4">
    <location>
        <begin position="197"/>
        <end position="280"/>
    </location>
</feature>
<feature type="compositionally biased region" description="Low complexity" evidence="2">
    <location>
        <begin position="658"/>
        <end position="673"/>
    </location>
</feature>
<feature type="compositionally biased region" description="Low complexity" evidence="2">
    <location>
        <begin position="607"/>
        <end position="621"/>
    </location>
</feature>
<feature type="compositionally biased region" description="Low complexity" evidence="2">
    <location>
        <begin position="550"/>
        <end position="586"/>
    </location>
</feature>
<feature type="compositionally biased region" description="Low complexity" evidence="2">
    <location>
        <begin position="464"/>
        <end position="483"/>
    </location>
</feature>
<dbReference type="EMBL" id="KZ819665">
    <property type="protein sequence ID" value="PWN28296.1"/>
    <property type="molecule type" value="Genomic_DNA"/>
</dbReference>
<feature type="compositionally biased region" description="Polar residues" evidence="2">
    <location>
        <begin position="694"/>
        <end position="709"/>
    </location>
</feature>
<dbReference type="InterPro" id="IPR036867">
    <property type="entry name" value="R3H_dom_sf"/>
</dbReference>
<dbReference type="PANTHER" id="PTHR15672:SF8">
    <property type="entry name" value="PROTEIN ENCORE"/>
    <property type="match status" value="1"/>
</dbReference>